<keyword evidence="2" id="KW-0963">Cytoplasm</keyword>
<evidence type="ECO:0000313" key="12">
    <source>
        <dbReference type="EMBL" id="CAK87332.1"/>
    </source>
</evidence>
<dbReference type="GO" id="GO:0120293">
    <property type="term" value="C:dynein axonemal particle"/>
    <property type="evidence" value="ECO:0007669"/>
    <property type="project" value="UniProtKB-SubCell"/>
</dbReference>
<dbReference type="AlphaFoldDB" id="A0DWB5"/>
<dbReference type="EMBL" id="CT868618">
    <property type="protein sequence ID" value="CAK87332.1"/>
    <property type="molecule type" value="Genomic_DNA"/>
</dbReference>
<dbReference type="SMART" id="SM00320">
    <property type="entry name" value="WD40"/>
    <property type="match status" value="1"/>
</dbReference>
<keyword evidence="7" id="KW-0206">Cytoskeleton</keyword>
<evidence type="ECO:0000256" key="6">
    <source>
        <dbReference type="ARBA" id="ARBA00023069"/>
    </source>
</evidence>
<dbReference type="PANTHER" id="PTHR12442">
    <property type="entry name" value="DYNEIN INTERMEDIATE CHAIN"/>
    <property type="match status" value="1"/>
</dbReference>
<dbReference type="InterPro" id="IPR001680">
    <property type="entry name" value="WD40_rpt"/>
</dbReference>
<dbReference type="RefSeq" id="XP_001454729.1">
    <property type="nucleotide sequence ID" value="XM_001454692.1"/>
</dbReference>
<sequence length="227" mass="26783">MVNEEGIGIYQFNESQKSWFNHLKRKTYKKESILEQNQPCIQLPLKMVLFIDAQNHIQNNIWIITFGHSGPVYKVRCNPFFGDIFLTCSADWSCKLWNWTEGSYPKPISNNKTYKTKCQTLNGLLTLLYYSHQFARMVDWKLWDLTKNNMLDPYFTIMPQDQQIWPAKTMVRFAHNSPVLITGDARGDINAYRLYGYEDNDPLQEEEKLRKLLYPSGYSKGQKEQKD</sequence>
<comment type="subcellular location">
    <subcellularLocation>
        <location evidence="1">Cytoplasm</location>
        <location evidence="1">Cytoskeleton</location>
        <location evidence="1">Flagellum axoneme</location>
    </subcellularLocation>
    <subcellularLocation>
        <location evidence="9">Dynein axonemal particle</location>
    </subcellularLocation>
</comment>
<dbReference type="STRING" id="5888.A0DWB5"/>
<dbReference type="HOGENOM" id="CLU_1221709_0_0_1"/>
<keyword evidence="8" id="KW-0966">Cell projection</keyword>
<evidence type="ECO:0000256" key="10">
    <source>
        <dbReference type="ARBA" id="ARBA00040002"/>
    </source>
</evidence>
<protein>
    <recommendedName>
        <fullName evidence="10">Dynein axonemal intermediate chain 4</fullName>
    </recommendedName>
    <alternativeName>
        <fullName evidence="11">WD repeat-containing protein 78</fullName>
    </alternativeName>
</protein>
<dbReference type="OrthoDB" id="366230at2759"/>
<dbReference type="InterPro" id="IPR036322">
    <property type="entry name" value="WD40_repeat_dom_sf"/>
</dbReference>
<evidence type="ECO:0000256" key="7">
    <source>
        <dbReference type="ARBA" id="ARBA00023212"/>
    </source>
</evidence>
<dbReference type="OMA" id="HSEYYLE"/>
<dbReference type="InterPro" id="IPR015943">
    <property type="entry name" value="WD40/YVTN_repeat-like_dom_sf"/>
</dbReference>
<dbReference type="PANTHER" id="PTHR12442:SF12">
    <property type="entry name" value="DYNEIN AXONEMAL INTERMEDIATE CHAIN 4"/>
    <property type="match status" value="1"/>
</dbReference>
<evidence type="ECO:0000256" key="5">
    <source>
        <dbReference type="ARBA" id="ARBA00022846"/>
    </source>
</evidence>
<dbReference type="GeneID" id="5040514"/>
<name>A0DWB5_PARTE</name>
<proteinExistence type="predicted"/>
<keyword evidence="4" id="KW-0677">Repeat</keyword>
<reference evidence="12 13" key="1">
    <citation type="journal article" date="2006" name="Nature">
        <title>Global trends of whole-genome duplications revealed by the ciliate Paramecium tetraurelia.</title>
        <authorList>
            <consortium name="Genoscope"/>
            <person name="Aury J.-M."/>
            <person name="Jaillon O."/>
            <person name="Duret L."/>
            <person name="Noel B."/>
            <person name="Jubin C."/>
            <person name="Porcel B.M."/>
            <person name="Segurens B."/>
            <person name="Daubin V."/>
            <person name="Anthouard V."/>
            <person name="Aiach N."/>
            <person name="Arnaiz O."/>
            <person name="Billaut A."/>
            <person name="Beisson J."/>
            <person name="Blanc I."/>
            <person name="Bouhouche K."/>
            <person name="Camara F."/>
            <person name="Duharcourt S."/>
            <person name="Guigo R."/>
            <person name="Gogendeau D."/>
            <person name="Katinka M."/>
            <person name="Keller A.-M."/>
            <person name="Kissmehl R."/>
            <person name="Klotz C."/>
            <person name="Koll F."/>
            <person name="Le Moue A."/>
            <person name="Lepere C."/>
            <person name="Malinsky S."/>
            <person name="Nowacki M."/>
            <person name="Nowak J.K."/>
            <person name="Plattner H."/>
            <person name="Poulain J."/>
            <person name="Ruiz F."/>
            <person name="Serrano V."/>
            <person name="Zagulski M."/>
            <person name="Dessen P."/>
            <person name="Betermier M."/>
            <person name="Weissenbach J."/>
            <person name="Scarpelli C."/>
            <person name="Schachter V."/>
            <person name="Sperling L."/>
            <person name="Meyer E."/>
            <person name="Cohen J."/>
            <person name="Wincker P."/>
        </authorList>
    </citation>
    <scope>NUCLEOTIDE SEQUENCE [LARGE SCALE GENOMIC DNA]</scope>
    <source>
        <strain evidence="12 13">Stock d4-2</strain>
    </source>
</reference>
<keyword evidence="6" id="KW-0969">Cilium</keyword>
<dbReference type="Proteomes" id="UP000000600">
    <property type="component" value="Unassembled WGS sequence"/>
</dbReference>
<dbReference type="SUPFAM" id="SSF50978">
    <property type="entry name" value="WD40 repeat-like"/>
    <property type="match status" value="1"/>
</dbReference>
<evidence type="ECO:0000256" key="2">
    <source>
        <dbReference type="ARBA" id="ARBA00022490"/>
    </source>
</evidence>
<gene>
    <name evidence="12" type="ORF">GSPATT00020974001</name>
</gene>
<evidence type="ECO:0000256" key="9">
    <source>
        <dbReference type="ARBA" id="ARBA00024190"/>
    </source>
</evidence>
<dbReference type="InParanoid" id="A0DWB5"/>
<keyword evidence="13" id="KW-1185">Reference proteome</keyword>
<dbReference type="eggNOG" id="KOG1587">
    <property type="taxonomic scope" value="Eukaryota"/>
</dbReference>
<keyword evidence="5" id="KW-0282">Flagellum</keyword>
<evidence type="ECO:0000256" key="8">
    <source>
        <dbReference type="ARBA" id="ARBA00023273"/>
    </source>
</evidence>
<evidence type="ECO:0000256" key="11">
    <source>
        <dbReference type="ARBA" id="ARBA00041557"/>
    </source>
</evidence>
<dbReference type="Gene3D" id="2.130.10.10">
    <property type="entry name" value="YVTN repeat-like/Quinoprotein amine dehydrogenase"/>
    <property type="match status" value="1"/>
</dbReference>
<dbReference type="KEGG" id="ptm:GSPATT00020974001"/>
<evidence type="ECO:0000256" key="1">
    <source>
        <dbReference type="ARBA" id="ARBA00004611"/>
    </source>
</evidence>
<accession>A0DWB5</accession>
<organism evidence="12 13">
    <name type="scientific">Paramecium tetraurelia</name>
    <dbReference type="NCBI Taxonomy" id="5888"/>
    <lineage>
        <taxon>Eukaryota</taxon>
        <taxon>Sar</taxon>
        <taxon>Alveolata</taxon>
        <taxon>Ciliophora</taxon>
        <taxon>Intramacronucleata</taxon>
        <taxon>Oligohymenophorea</taxon>
        <taxon>Peniculida</taxon>
        <taxon>Parameciidae</taxon>
        <taxon>Paramecium</taxon>
    </lineage>
</organism>
<keyword evidence="3" id="KW-0853">WD repeat</keyword>
<evidence type="ECO:0000256" key="3">
    <source>
        <dbReference type="ARBA" id="ARBA00022574"/>
    </source>
</evidence>
<evidence type="ECO:0000256" key="4">
    <source>
        <dbReference type="ARBA" id="ARBA00022737"/>
    </source>
</evidence>
<dbReference type="InterPro" id="IPR050687">
    <property type="entry name" value="Dynein_IC"/>
</dbReference>
<evidence type="ECO:0000313" key="13">
    <source>
        <dbReference type="Proteomes" id="UP000000600"/>
    </source>
</evidence>